<name>A0A328VT61_9CHLR</name>
<dbReference type="Gene3D" id="3.100.10.10">
    <property type="match status" value="1"/>
</dbReference>
<evidence type="ECO:0000256" key="5">
    <source>
        <dbReference type="RuleBase" id="RU003888"/>
    </source>
</evidence>
<dbReference type="EMBL" id="MCIF01000002">
    <property type="protein sequence ID" value="RAQ97305.1"/>
    <property type="molecule type" value="Genomic_DNA"/>
</dbReference>
<comment type="similarity">
    <text evidence="1 4 5">Belongs to the universal ribosomal protein uL15 family.</text>
</comment>
<dbReference type="OrthoDB" id="9810293at2"/>
<accession>A0A328VT61</accession>
<keyword evidence="9" id="KW-1185">Reference proteome</keyword>
<dbReference type="PROSITE" id="PS00475">
    <property type="entry name" value="RIBOSOMAL_L15"/>
    <property type="match status" value="1"/>
</dbReference>
<dbReference type="Proteomes" id="UP000248706">
    <property type="component" value="Unassembled WGS sequence"/>
</dbReference>
<evidence type="ECO:0000259" key="7">
    <source>
        <dbReference type="Pfam" id="PF00828"/>
    </source>
</evidence>
<dbReference type="NCBIfam" id="TIGR01071">
    <property type="entry name" value="rplO_bact"/>
    <property type="match status" value="1"/>
</dbReference>
<evidence type="ECO:0000256" key="6">
    <source>
        <dbReference type="SAM" id="MobiDB-lite"/>
    </source>
</evidence>
<dbReference type="HAMAP" id="MF_01341">
    <property type="entry name" value="Ribosomal_uL15"/>
    <property type="match status" value="1"/>
</dbReference>
<dbReference type="InterPro" id="IPR005749">
    <property type="entry name" value="Ribosomal_uL15_bac-type"/>
</dbReference>
<feature type="domain" description="Large ribosomal subunit protein uL15/eL18" evidence="7">
    <location>
        <begin position="80"/>
        <end position="151"/>
    </location>
</feature>
<keyword evidence="4" id="KW-0699">rRNA-binding</keyword>
<protein>
    <recommendedName>
        <fullName evidence="4">Large ribosomal subunit protein uL15</fullName>
    </recommendedName>
</protein>
<evidence type="ECO:0000313" key="8">
    <source>
        <dbReference type="EMBL" id="RAQ97305.1"/>
    </source>
</evidence>
<dbReference type="PANTHER" id="PTHR12934">
    <property type="entry name" value="50S RIBOSOMAL PROTEIN L15"/>
    <property type="match status" value="1"/>
</dbReference>
<sequence length="178" mass="19215">MKLSDLRPAPGSHKRSRRVGRGHGSGRGKTAGRGTKGQKARTGGKVSQAFGGGQTPLSQRLPFLRGIGNSNAPFRKEYAIVNIESLERFFEPGAQVTPETLAEKHLLSSTESRGLVKILGDGELHRPLTVRAHKFSESARAKIEAAGGRIEVIPVKVYEKTKRRKDQGKLAQGAQAQA</sequence>
<dbReference type="GO" id="GO:0019843">
    <property type="term" value="F:rRNA binding"/>
    <property type="evidence" value="ECO:0007669"/>
    <property type="project" value="UniProtKB-UniRule"/>
</dbReference>
<dbReference type="AlphaFoldDB" id="A0A328VT61"/>
<organism evidence="8 9">
    <name type="scientific">Thermogemmatispora tikiterensis</name>
    <dbReference type="NCBI Taxonomy" id="1825093"/>
    <lineage>
        <taxon>Bacteria</taxon>
        <taxon>Bacillati</taxon>
        <taxon>Chloroflexota</taxon>
        <taxon>Ktedonobacteria</taxon>
        <taxon>Thermogemmatisporales</taxon>
        <taxon>Thermogemmatisporaceae</taxon>
        <taxon>Thermogemmatispora</taxon>
    </lineage>
</organism>
<comment type="caution">
    <text evidence="8">The sequence shown here is derived from an EMBL/GenBank/DDBJ whole genome shotgun (WGS) entry which is preliminary data.</text>
</comment>
<keyword evidence="3 4" id="KW-0687">Ribonucleoprotein</keyword>
<evidence type="ECO:0000256" key="3">
    <source>
        <dbReference type="ARBA" id="ARBA00023274"/>
    </source>
</evidence>
<evidence type="ECO:0000256" key="4">
    <source>
        <dbReference type="HAMAP-Rule" id="MF_01341"/>
    </source>
</evidence>
<dbReference type="Pfam" id="PF00828">
    <property type="entry name" value="Ribosomal_L27A"/>
    <property type="match status" value="1"/>
</dbReference>
<reference evidence="8 9" key="1">
    <citation type="submission" date="2016-08" db="EMBL/GenBank/DDBJ databases">
        <title>Analysis of Carbohydrate Active Enzymes in Thermogemmatispora T81 Reveals Carbohydrate Degradation Ability.</title>
        <authorList>
            <person name="Tomazini A."/>
            <person name="Lal S."/>
            <person name="Stott M."/>
            <person name="Henrissat B."/>
            <person name="Polikarpov I."/>
            <person name="Sparling R."/>
            <person name="Levin D.B."/>
        </authorList>
    </citation>
    <scope>NUCLEOTIDE SEQUENCE [LARGE SCALE GENOMIC DNA]</scope>
    <source>
        <strain evidence="8 9">T81</strain>
    </source>
</reference>
<dbReference type="GO" id="GO:0006412">
    <property type="term" value="P:translation"/>
    <property type="evidence" value="ECO:0007669"/>
    <property type="project" value="UniProtKB-UniRule"/>
</dbReference>
<evidence type="ECO:0000313" key="9">
    <source>
        <dbReference type="Proteomes" id="UP000248706"/>
    </source>
</evidence>
<feature type="region of interest" description="Disordered" evidence="6">
    <location>
        <begin position="1"/>
        <end position="70"/>
    </location>
</feature>
<dbReference type="PANTHER" id="PTHR12934:SF11">
    <property type="entry name" value="LARGE RIBOSOMAL SUBUNIT PROTEIN UL15M"/>
    <property type="match status" value="1"/>
</dbReference>
<dbReference type="InterPro" id="IPR021131">
    <property type="entry name" value="Ribosomal_uL15/eL18"/>
</dbReference>
<keyword evidence="2 4" id="KW-0689">Ribosomal protein</keyword>
<gene>
    <name evidence="4" type="primary">rplO</name>
    <name evidence="8" type="ORF">A4R35_17330</name>
</gene>
<dbReference type="InterPro" id="IPR030878">
    <property type="entry name" value="Ribosomal_uL15"/>
</dbReference>
<comment type="subunit">
    <text evidence="4">Part of the 50S ribosomal subunit.</text>
</comment>
<feature type="compositionally biased region" description="Basic residues" evidence="6">
    <location>
        <begin position="12"/>
        <end position="26"/>
    </location>
</feature>
<dbReference type="SUPFAM" id="SSF52080">
    <property type="entry name" value="Ribosomal proteins L15p and L18e"/>
    <property type="match status" value="1"/>
</dbReference>
<comment type="function">
    <text evidence="4">Binds to the 23S rRNA.</text>
</comment>
<dbReference type="InterPro" id="IPR036227">
    <property type="entry name" value="Ribosomal_uL15/eL18_sf"/>
</dbReference>
<keyword evidence="4" id="KW-0694">RNA-binding</keyword>
<dbReference type="GO" id="GO:0003735">
    <property type="term" value="F:structural constituent of ribosome"/>
    <property type="evidence" value="ECO:0007669"/>
    <property type="project" value="InterPro"/>
</dbReference>
<dbReference type="InterPro" id="IPR001196">
    <property type="entry name" value="Ribosomal_uL15_CS"/>
</dbReference>
<evidence type="ECO:0000256" key="2">
    <source>
        <dbReference type="ARBA" id="ARBA00022980"/>
    </source>
</evidence>
<evidence type="ECO:0000256" key="1">
    <source>
        <dbReference type="ARBA" id="ARBA00007320"/>
    </source>
</evidence>
<dbReference type="RefSeq" id="WP_112431572.1">
    <property type="nucleotide sequence ID" value="NZ_MCIF01000002.1"/>
</dbReference>
<dbReference type="GO" id="GO:0022625">
    <property type="term" value="C:cytosolic large ribosomal subunit"/>
    <property type="evidence" value="ECO:0007669"/>
    <property type="project" value="TreeGrafter"/>
</dbReference>
<proteinExistence type="inferred from homology"/>